<name>F0SRS1_RUBBR</name>
<dbReference type="RefSeq" id="WP_013628961.1">
    <property type="nucleotide sequence ID" value="NC_015174.1"/>
</dbReference>
<dbReference type="Proteomes" id="UP000006860">
    <property type="component" value="Chromosome"/>
</dbReference>
<gene>
    <name evidence="1" type="ordered locus">Plabr_2637</name>
</gene>
<sequence>MGTWGPGLYANDLAKDLKSTITSVFRLPLEPEELITLLQDSYPEASSQEDDEVYTSFWLALADQFHKKGVHHSDLFARAIEIIDSGSDLERPERLEMSPADRKKREKALQELRERLVTPPSEKPRKTLSKPQPLIMNPGDLLLFPTFVHNNCINPYSKKWSHPQEGWSAVYIVRATHVFGYLTCYTPVVLSVPLDLEPKPDSSALLAASDWKLRRPGTCSKPHFTRMQLELVDQLPVDEQQLASHFPNMRDGRYQAVNDISISNSLTGAMGNDGTIERLGEIVAR</sequence>
<accession>F0SRS1</accession>
<dbReference type="EMBL" id="CP002546">
    <property type="protein sequence ID" value="ADY60237.1"/>
    <property type="molecule type" value="Genomic_DNA"/>
</dbReference>
<evidence type="ECO:0000313" key="2">
    <source>
        <dbReference type="Proteomes" id="UP000006860"/>
    </source>
</evidence>
<dbReference type="OrthoDB" id="362700at2"/>
<dbReference type="KEGG" id="pbs:Plabr_2637"/>
<evidence type="ECO:0000313" key="1">
    <source>
        <dbReference type="EMBL" id="ADY60237.1"/>
    </source>
</evidence>
<dbReference type="eggNOG" id="ENOG5030UA9">
    <property type="taxonomic scope" value="Bacteria"/>
</dbReference>
<reference evidence="2" key="1">
    <citation type="submission" date="2011-02" db="EMBL/GenBank/DDBJ databases">
        <title>The complete genome of Planctomyces brasiliensis DSM 5305.</title>
        <authorList>
            <person name="Lucas S."/>
            <person name="Copeland A."/>
            <person name="Lapidus A."/>
            <person name="Bruce D."/>
            <person name="Goodwin L."/>
            <person name="Pitluck S."/>
            <person name="Kyrpides N."/>
            <person name="Mavromatis K."/>
            <person name="Pagani I."/>
            <person name="Ivanova N."/>
            <person name="Ovchinnikova G."/>
            <person name="Lu M."/>
            <person name="Detter J.C."/>
            <person name="Han C."/>
            <person name="Land M."/>
            <person name="Hauser L."/>
            <person name="Markowitz V."/>
            <person name="Cheng J.-F."/>
            <person name="Hugenholtz P."/>
            <person name="Woyke T."/>
            <person name="Wu D."/>
            <person name="Tindall B."/>
            <person name="Pomrenke H.G."/>
            <person name="Brambilla E."/>
            <person name="Klenk H.-P."/>
            <person name="Eisen J.A."/>
        </authorList>
    </citation>
    <scope>NUCLEOTIDE SEQUENCE [LARGE SCALE GENOMIC DNA]</scope>
    <source>
        <strain evidence="2">ATCC 49424 / DSM 5305 / JCM 21570 / IAM 15109 / NBRC 103401 / IFAM 1448</strain>
    </source>
</reference>
<protein>
    <submittedName>
        <fullName evidence="1">Uncharacterized protein</fullName>
    </submittedName>
</protein>
<dbReference type="HOGENOM" id="CLU_920306_0_0_0"/>
<keyword evidence="2" id="KW-1185">Reference proteome</keyword>
<dbReference type="AlphaFoldDB" id="F0SRS1"/>
<proteinExistence type="predicted"/>
<organism evidence="1 2">
    <name type="scientific">Rubinisphaera brasiliensis (strain ATCC 49424 / DSM 5305 / JCM 21570 / IAM 15109 / NBRC 103401 / IFAM 1448)</name>
    <name type="common">Planctomyces brasiliensis</name>
    <dbReference type="NCBI Taxonomy" id="756272"/>
    <lineage>
        <taxon>Bacteria</taxon>
        <taxon>Pseudomonadati</taxon>
        <taxon>Planctomycetota</taxon>
        <taxon>Planctomycetia</taxon>
        <taxon>Planctomycetales</taxon>
        <taxon>Planctomycetaceae</taxon>
        <taxon>Rubinisphaera</taxon>
    </lineage>
</organism>